<dbReference type="EMBL" id="WEGI01000011">
    <property type="protein sequence ID" value="MQY29338.1"/>
    <property type="molecule type" value="Genomic_DNA"/>
</dbReference>
<dbReference type="AlphaFoldDB" id="A0A7K0DUS7"/>
<keyword evidence="2" id="KW-1185">Reference proteome</keyword>
<name>A0A7K0DUS7_9NOCA</name>
<dbReference type="Proteomes" id="UP000431401">
    <property type="component" value="Unassembled WGS sequence"/>
</dbReference>
<reference evidence="1 2" key="1">
    <citation type="submission" date="2019-10" db="EMBL/GenBank/DDBJ databases">
        <title>Nocardia macrotermitis sp. nov. and Nocardia aurantia sp. nov., isolated from the gut of fungus growing-termite Macrotermes natalensis.</title>
        <authorList>
            <person name="Benndorf R."/>
            <person name="Schwitalla J."/>
            <person name="Martin K."/>
            <person name="De Beer W."/>
            <person name="Kaster A.-K."/>
            <person name="Vollmers J."/>
            <person name="Poulsen M."/>
            <person name="Beemelmanns C."/>
        </authorList>
    </citation>
    <scope>NUCLEOTIDE SEQUENCE [LARGE SCALE GENOMIC DNA]</scope>
    <source>
        <strain evidence="1 2">RB56</strain>
    </source>
</reference>
<sequence length="185" mass="20304">MRIAAWQSLGGGNSVMDHRRLRRELGILGLPQRFSVGRLAEALARRRGRPLRLRPEPLPPAGLSGGLLITADIDFIAYQRDTTRMHQDHIVCHEFGHLLAGHRPVTVTGPAAARLLAPHIDPAVVERMLGRSCSSESEEREAERIADLLMAHHITEWAARPEWVLPDTAPPELGSLLDTLGPGPA</sequence>
<evidence type="ECO:0000313" key="2">
    <source>
        <dbReference type="Proteomes" id="UP000431401"/>
    </source>
</evidence>
<evidence type="ECO:0000313" key="1">
    <source>
        <dbReference type="EMBL" id="MQY29338.1"/>
    </source>
</evidence>
<gene>
    <name evidence="1" type="ORF">NRB56_49280</name>
</gene>
<protein>
    <recommendedName>
        <fullName evidence="3">IrrE N-terminal-like domain-containing protein</fullName>
    </recommendedName>
</protein>
<comment type="caution">
    <text evidence="1">The sequence shown here is derived from an EMBL/GenBank/DDBJ whole genome shotgun (WGS) entry which is preliminary data.</text>
</comment>
<organism evidence="1 2">
    <name type="scientific">Nocardia aurantia</name>
    <dbReference type="NCBI Taxonomy" id="2585199"/>
    <lineage>
        <taxon>Bacteria</taxon>
        <taxon>Bacillati</taxon>
        <taxon>Actinomycetota</taxon>
        <taxon>Actinomycetes</taxon>
        <taxon>Mycobacteriales</taxon>
        <taxon>Nocardiaceae</taxon>
        <taxon>Nocardia</taxon>
    </lineage>
</organism>
<proteinExistence type="predicted"/>
<accession>A0A7K0DUS7</accession>
<evidence type="ECO:0008006" key="3">
    <source>
        <dbReference type="Google" id="ProtNLM"/>
    </source>
</evidence>